<keyword evidence="2" id="KW-1185">Reference proteome</keyword>
<sequence>MNLDNQKSKLITEHLVTDLRLKTNVISISRNEASRSLFVSSYLVAATNLFSGKFEIQPKKYRWPKWAWIGRLWFGYDPNFKIGWYNRADAENWYFLECTLNDSEDLDFKLSKPVIVMYEDRNMENMISIVLGHIT</sequence>
<evidence type="ECO:0000313" key="2">
    <source>
        <dbReference type="Proteomes" id="UP000789901"/>
    </source>
</evidence>
<proteinExistence type="predicted"/>
<name>A0ABN7W8X1_GIGMA</name>
<comment type="caution">
    <text evidence="1">The sequence shown here is derived from an EMBL/GenBank/DDBJ whole genome shotgun (WGS) entry which is preliminary data.</text>
</comment>
<organism evidence="1 2">
    <name type="scientific">Gigaspora margarita</name>
    <dbReference type="NCBI Taxonomy" id="4874"/>
    <lineage>
        <taxon>Eukaryota</taxon>
        <taxon>Fungi</taxon>
        <taxon>Fungi incertae sedis</taxon>
        <taxon>Mucoromycota</taxon>
        <taxon>Glomeromycotina</taxon>
        <taxon>Glomeromycetes</taxon>
        <taxon>Diversisporales</taxon>
        <taxon>Gigasporaceae</taxon>
        <taxon>Gigaspora</taxon>
    </lineage>
</organism>
<evidence type="ECO:0000313" key="1">
    <source>
        <dbReference type="EMBL" id="CAG8821891.1"/>
    </source>
</evidence>
<feature type="non-terminal residue" evidence="1">
    <location>
        <position position="135"/>
    </location>
</feature>
<reference evidence="1 2" key="1">
    <citation type="submission" date="2021-06" db="EMBL/GenBank/DDBJ databases">
        <authorList>
            <person name="Kallberg Y."/>
            <person name="Tangrot J."/>
            <person name="Rosling A."/>
        </authorList>
    </citation>
    <scope>NUCLEOTIDE SEQUENCE [LARGE SCALE GENOMIC DNA]</scope>
    <source>
        <strain evidence="1 2">120-4 pot B 10/14</strain>
    </source>
</reference>
<dbReference type="EMBL" id="CAJVQB010034938">
    <property type="protein sequence ID" value="CAG8821891.1"/>
    <property type="molecule type" value="Genomic_DNA"/>
</dbReference>
<accession>A0ABN7W8X1</accession>
<dbReference type="Proteomes" id="UP000789901">
    <property type="component" value="Unassembled WGS sequence"/>
</dbReference>
<gene>
    <name evidence="1" type="ORF">GMARGA_LOCUS27943</name>
</gene>
<protein>
    <submittedName>
        <fullName evidence="1">45003_t:CDS:1</fullName>
    </submittedName>
</protein>